<dbReference type="PANTHER" id="PTHR32063">
    <property type="match status" value="1"/>
</dbReference>
<protein>
    <submittedName>
        <fullName evidence="3">HAE1 family hydrophobic/amphiphilic exporter-1</fullName>
    </submittedName>
</protein>
<feature type="transmembrane region" description="Helical" evidence="2">
    <location>
        <begin position="358"/>
        <end position="378"/>
    </location>
</feature>
<dbReference type="SUPFAM" id="SSF82714">
    <property type="entry name" value="Multidrug efflux transporter AcrB TolC docking domain, DN and DC subdomains"/>
    <property type="match status" value="2"/>
</dbReference>
<organism evidence="3 4">
    <name type="scientific">Modestobacter roseus</name>
    <dbReference type="NCBI Taxonomy" id="1181884"/>
    <lineage>
        <taxon>Bacteria</taxon>
        <taxon>Bacillati</taxon>
        <taxon>Actinomycetota</taxon>
        <taxon>Actinomycetes</taxon>
        <taxon>Geodermatophilales</taxon>
        <taxon>Geodermatophilaceae</taxon>
        <taxon>Modestobacter</taxon>
    </lineage>
</organism>
<dbReference type="GO" id="GO:0042910">
    <property type="term" value="F:xenobiotic transmembrane transporter activity"/>
    <property type="evidence" value="ECO:0007669"/>
    <property type="project" value="TreeGrafter"/>
</dbReference>
<dbReference type="InterPro" id="IPR001036">
    <property type="entry name" value="Acrflvin-R"/>
</dbReference>
<evidence type="ECO:0000256" key="1">
    <source>
        <dbReference type="SAM" id="MobiDB-lite"/>
    </source>
</evidence>
<keyword evidence="2" id="KW-1133">Transmembrane helix</keyword>
<dbReference type="Gene3D" id="1.20.1640.10">
    <property type="entry name" value="Multidrug efflux transporter AcrB transmembrane domain"/>
    <property type="match status" value="2"/>
</dbReference>
<dbReference type="Gene3D" id="3.30.70.1430">
    <property type="entry name" value="Multidrug efflux transporter AcrB pore domain"/>
    <property type="match status" value="2"/>
</dbReference>
<comment type="caution">
    <text evidence="3">The sequence shown here is derived from an EMBL/GenBank/DDBJ whole genome shotgun (WGS) entry which is preliminary data.</text>
</comment>
<gene>
    <name evidence="3" type="ORF">JD78_01744</name>
</gene>
<keyword evidence="2" id="KW-0472">Membrane</keyword>
<dbReference type="EMBL" id="VLKF01000001">
    <property type="protein sequence ID" value="TWH73221.1"/>
    <property type="molecule type" value="Genomic_DNA"/>
</dbReference>
<evidence type="ECO:0000256" key="2">
    <source>
        <dbReference type="SAM" id="Phobius"/>
    </source>
</evidence>
<dbReference type="Proteomes" id="UP000321490">
    <property type="component" value="Unassembled WGS sequence"/>
</dbReference>
<feature type="transmembrane region" description="Helical" evidence="2">
    <location>
        <begin position="862"/>
        <end position="881"/>
    </location>
</feature>
<feature type="transmembrane region" description="Helical" evidence="2">
    <location>
        <begin position="994"/>
        <end position="1018"/>
    </location>
</feature>
<dbReference type="InterPro" id="IPR027463">
    <property type="entry name" value="AcrB_DN_DC_subdom"/>
</dbReference>
<feature type="transmembrane region" description="Helical" evidence="2">
    <location>
        <begin position="332"/>
        <end position="351"/>
    </location>
</feature>
<dbReference type="GO" id="GO:0005886">
    <property type="term" value="C:plasma membrane"/>
    <property type="evidence" value="ECO:0007669"/>
    <property type="project" value="TreeGrafter"/>
</dbReference>
<name>A0A562IQE2_9ACTN</name>
<feature type="transmembrane region" description="Helical" evidence="2">
    <location>
        <begin position="461"/>
        <end position="488"/>
    </location>
</feature>
<dbReference type="Gene3D" id="3.30.2090.10">
    <property type="entry name" value="Multidrug efflux transporter AcrB TolC docking domain, DN and DC subdomains"/>
    <property type="match status" value="2"/>
</dbReference>
<dbReference type="RefSeq" id="WP_166521088.1">
    <property type="nucleotide sequence ID" value="NZ_VLKF01000001.1"/>
</dbReference>
<dbReference type="SUPFAM" id="SSF82693">
    <property type="entry name" value="Multidrug efflux transporter AcrB pore domain, PN1, PN2, PC1 and PC2 subdomains"/>
    <property type="match status" value="2"/>
</dbReference>
<evidence type="ECO:0000313" key="4">
    <source>
        <dbReference type="Proteomes" id="UP000321490"/>
    </source>
</evidence>
<keyword evidence="4" id="KW-1185">Reference proteome</keyword>
<dbReference type="Pfam" id="PF00873">
    <property type="entry name" value="ACR_tran"/>
    <property type="match status" value="1"/>
</dbReference>
<feature type="transmembrane region" description="Helical" evidence="2">
    <location>
        <begin position="888"/>
        <end position="908"/>
    </location>
</feature>
<dbReference type="Gene3D" id="3.30.70.1320">
    <property type="entry name" value="Multidrug efflux transporter AcrB pore domain like"/>
    <property type="match status" value="1"/>
</dbReference>
<feature type="transmembrane region" description="Helical" evidence="2">
    <location>
        <begin position="429"/>
        <end position="455"/>
    </location>
</feature>
<accession>A0A562IQE2</accession>
<dbReference type="SUPFAM" id="SSF82866">
    <property type="entry name" value="Multidrug efflux transporter AcrB transmembrane domain"/>
    <property type="match status" value="2"/>
</dbReference>
<dbReference type="Gene3D" id="3.30.70.1440">
    <property type="entry name" value="Multidrug efflux transporter AcrB pore domain"/>
    <property type="match status" value="1"/>
</dbReference>
<proteinExistence type="predicted"/>
<dbReference type="AlphaFoldDB" id="A0A562IQE2"/>
<feature type="transmembrane region" description="Helical" evidence="2">
    <location>
        <begin position="963"/>
        <end position="988"/>
    </location>
</feature>
<sequence length="1044" mass="106252">MSRLAALSLRNRALVALVTIAVLVFGLISAGSLRQELIPSLQIPAAAVVATQPGASPDVVERQVVQPLEQAIATVDGVVATTSTASTGLATVTVELEYGSDLDRATSALQTAVSRVQAQLPADVEPQVLAGSLADLPVVQLAIAAPGDTAALSDRIDSAVVPLFEQVEGVRDVTVTGASEPRVQVALDPAALAAAGIPAAAVTTVLEENGVVLPAGTVTAGEQTLPVQAGDRLTSVEELRALPLTGADGSVVALGEVAAVELGEAPATSYSRVDGQPALSVGLTQTPDGNTVDISHAVEELLPQVRELLGAGSTVAVVFDQAPFIEESIEGLATEGGLGLLFALVVILVFLASVRSTLISAVSIPVSLCVTFIGLQLAGFSLNILTLGALTVSIGRVVDDSIVVIENIKRHLSYGEARTRAILGGVREVAAAITSSTIATAAVFLPIALVGGLVGELFRPFALTVAIALIASLVVSLTIVPVIASAFLRTSTCTAPETDREDTEQLAREREAAEAAERRTWLQRLYVPALRGVLAHRRWTVAGALAVLVGTLALTPLLQTNFIGDAGEDTVTVTAAYPAGTGLAAQDERARALESALGEVAGVETVQTTVGSAGGLAAFSGGGGTPTATFALTLTGDGDPEETRAEIRDVAEGLDDVGEVTVAAAGSGFGSSTVDVLVQAADADVLAEAADQVQQAVSGVPGATDVTNDLSAGLPVVQVDVDPAAAAAAGLTEAQVTRTLAGLTNAVPLGEIDVDDASTPVYLDPVQAPETVEQLRAVVLPTAGALVPLTQVATIEEVQAPSSISRVDGERSATVSATPADADLGSLTTQLQAAIDELDLPAGAEVSIGGVAADQGEAFADLGLALVIAIVIVYLVMVATFRSLAQPFILLVSVPFAATGALLMLLVTGTPLGVPALIGVLMLIGIVVTNAIVLIDLVNQYREQGRPLTEAVTEGARKRLRPIVMTAAATVLALTPMAVGLTGGGVFISQPLALVVIGGLISSTLLTLLLVPVLYTALESRRERRADRRARRAAGPAERELEPA</sequence>
<feature type="region of interest" description="Disordered" evidence="1">
    <location>
        <begin position="1025"/>
        <end position="1044"/>
    </location>
</feature>
<dbReference type="PRINTS" id="PR00702">
    <property type="entry name" value="ACRIFLAVINRP"/>
</dbReference>
<reference evidence="3 4" key="1">
    <citation type="submission" date="2019-07" db="EMBL/GenBank/DDBJ databases">
        <title>R&amp;d 2014.</title>
        <authorList>
            <person name="Klenk H.-P."/>
        </authorList>
    </citation>
    <scope>NUCLEOTIDE SEQUENCE [LARGE SCALE GENOMIC DNA]</scope>
    <source>
        <strain evidence="3 4">DSM 45764</strain>
    </source>
</reference>
<keyword evidence="2" id="KW-0812">Transmembrane</keyword>
<dbReference type="PANTHER" id="PTHR32063:SF0">
    <property type="entry name" value="SWARMING MOTILITY PROTEIN SWRC"/>
    <property type="match status" value="1"/>
</dbReference>
<feature type="transmembrane region" description="Helical" evidence="2">
    <location>
        <begin position="914"/>
        <end position="938"/>
    </location>
</feature>
<evidence type="ECO:0000313" key="3">
    <source>
        <dbReference type="EMBL" id="TWH73221.1"/>
    </source>
</evidence>